<name>A0A1F6M8V1_9BACT</name>
<comment type="caution">
    <text evidence="1">The sequence shown here is derived from an EMBL/GenBank/DDBJ whole genome shotgun (WGS) entry which is preliminary data.</text>
</comment>
<protein>
    <recommendedName>
        <fullName evidence="3">Peptidase M41 domain-containing protein</fullName>
    </recommendedName>
</protein>
<organism evidence="1 2">
    <name type="scientific">Candidatus Magasanikbacteria bacterium RIFCSPHIGHO2_02_FULL_50_9b</name>
    <dbReference type="NCBI Taxonomy" id="1798682"/>
    <lineage>
        <taxon>Bacteria</taxon>
        <taxon>Candidatus Magasanikiibacteriota</taxon>
    </lineage>
</organism>
<dbReference type="STRING" id="1798682.A3C15_00935"/>
<gene>
    <name evidence="1" type="ORF">A3C15_00935</name>
</gene>
<dbReference type="Proteomes" id="UP000176532">
    <property type="component" value="Unassembled WGS sequence"/>
</dbReference>
<evidence type="ECO:0008006" key="3">
    <source>
        <dbReference type="Google" id="ProtNLM"/>
    </source>
</evidence>
<accession>A0A1F6M8V1</accession>
<dbReference type="AlphaFoldDB" id="A0A1F6M8V1"/>
<dbReference type="EMBL" id="MFQD01000017">
    <property type="protein sequence ID" value="OGH68056.1"/>
    <property type="molecule type" value="Genomic_DNA"/>
</dbReference>
<proteinExistence type="predicted"/>
<evidence type="ECO:0000313" key="1">
    <source>
        <dbReference type="EMBL" id="OGH68056.1"/>
    </source>
</evidence>
<reference evidence="1 2" key="1">
    <citation type="journal article" date="2016" name="Nat. Commun.">
        <title>Thousands of microbial genomes shed light on interconnected biogeochemical processes in an aquifer system.</title>
        <authorList>
            <person name="Anantharaman K."/>
            <person name="Brown C.T."/>
            <person name="Hug L.A."/>
            <person name="Sharon I."/>
            <person name="Castelle C.J."/>
            <person name="Probst A.J."/>
            <person name="Thomas B.C."/>
            <person name="Singh A."/>
            <person name="Wilkins M.J."/>
            <person name="Karaoz U."/>
            <person name="Brodie E.L."/>
            <person name="Williams K.H."/>
            <person name="Hubbard S.S."/>
            <person name="Banfield J.F."/>
        </authorList>
    </citation>
    <scope>NUCLEOTIDE SEQUENCE [LARGE SCALE GENOMIC DNA]</scope>
</reference>
<sequence>MGAYIDVIIESLQYLMVMLLFEKRIAPAEMIQDMQDIEREQVLNAAHHEAGHVLVMLHGQMISKFMPRVHYARIVTSEPIGFQLFTEGGHVRSKVRARRLRKSGWTEMEYLVCLAALLAGMVNQRRVTKTSMISLIVGGSGDLWTLLKWLVADRVAENCPLSLRIYGAIVVRIARFQTALWIAQSVIAVHAPAADAIAAHLIKANGRPVSASQLMPYVRYCQRTKPIHFIET</sequence>
<evidence type="ECO:0000313" key="2">
    <source>
        <dbReference type="Proteomes" id="UP000176532"/>
    </source>
</evidence>